<name>A0ACB9Z9C9_9PEZI</name>
<keyword evidence="2" id="KW-1185">Reference proteome</keyword>
<comment type="caution">
    <text evidence="1">The sequence shown here is derived from an EMBL/GenBank/DDBJ whole genome shotgun (WGS) entry which is preliminary data.</text>
</comment>
<dbReference type="EMBL" id="MU393443">
    <property type="protein sequence ID" value="KAI4867902.1"/>
    <property type="molecule type" value="Genomic_DNA"/>
</dbReference>
<gene>
    <name evidence="1" type="ORF">F4820DRAFT_412459</name>
</gene>
<protein>
    <submittedName>
        <fullName evidence="1">Uncharacterized protein</fullName>
    </submittedName>
</protein>
<accession>A0ACB9Z9C9</accession>
<organism evidence="1 2">
    <name type="scientific">Hypoxylon rubiginosum</name>
    <dbReference type="NCBI Taxonomy" id="110542"/>
    <lineage>
        <taxon>Eukaryota</taxon>
        <taxon>Fungi</taxon>
        <taxon>Dikarya</taxon>
        <taxon>Ascomycota</taxon>
        <taxon>Pezizomycotina</taxon>
        <taxon>Sordariomycetes</taxon>
        <taxon>Xylariomycetidae</taxon>
        <taxon>Xylariales</taxon>
        <taxon>Hypoxylaceae</taxon>
        <taxon>Hypoxylon</taxon>
    </lineage>
</organism>
<dbReference type="Proteomes" id="UP001497700">
    <property type="component" value="Unassembled WGS sequence"/>
</dbReference>
<reference evidence="1 2" key="1">
    <citation type="journal article" date="2022" name="New Phytol.">
        <title>Ecological generalism drives hyperdiversity of secondary metabolite gene clusters in xylarialean endophytes.</title>
        <authorList>
            <person name="Franco M.E.E."/>
            <person name="Wisecaver J.H."/>
            <person name="Arnold A.E."/>
            <person name="Ju Y.M."/>
            <person name="Slot J.C."/>
            <person name="Ahrendt S."/>
            <person name="Moore L.P."/>
            <person name="Eastman K.E."/>
            <person name="Scott K."/>
            <person name="Konkel Z."/>
            <person name="Mondo S.J."/>
            <person name="Kuo A."/>
            <person name="Hayes R.D."/>
            <person name="Haridas S."/>
            <person name="Andreopoulos B."/>
            <person name="Riley R."/>
            <person name="LaButti K."/>
            <person name="Pangilinan J."/>
            <person name="Lipzen A."/>
            <person name="Amirebrahimi M."/>
            <person name="Yan J."/>
            <person name="Adam C."/>
            <person name="Keymanesh K."/>
            <person name="Ng V."/>
            <person name="Louie K."/>
            <person name="Northen T."/>
            <person name="Drula E."/>
            <person name="Henrissat B."/>
            <person name="Hsieh H.M."/>
            <person name="Youens-Clark K."/>
            <person name="Lutzoni F."/>
            <person name="Miadlikowska J."/>
            <person name="Eastwood D.C."/>
            <person name="Hamelin R.C."/>
            <person name="Grigoriev I.V."/>
            <person name="U'Ren J.M."/>
        </authorList>
    </citation>
    <scope>NUCLEOTIDE SEQUENCE [LARGE SCALE GENOMIC DNA]</scope>
    <source>
        <strain evidence="1 2">CBS 119005</strain>
    </source>
</reference>
<evidence type="ECO:0000313" key="1">
    <source>
        <dbReference type="EMBL" id="KAI4867902.1"/>
    </source>
</evidence>
<sequence>MADNIFNLHDFFPRHTKHEPQTIRRRLKSSIFVVVVVAVHTYMYICSSRSCGSSCLSSCGREVMSQSEYHSSLHLATGCMYVYLIYVCLHVGKFYVWMCARMTMAVMVTG</sequence>
<evidence type="ECO:0000313" key="2">
    <source>
        <dbReference type="Proteomes" id="UP001497700"/>
    </source>
</evidence>
<proteinExistence type="predicted"/>